<keyword evidence="2" id="KW-0326">Glycosidase</keyword>
<dbReference type="GO" id="GO:0009044">
    <property type="term" value="F:xylan 1,4-beta-xylosidase activity"/>
    <property type="evidence" value="ECO:0007669"/>
    <property type="project" value="UniProtKB-EC"/>
</dbReference>
<dbReference type="Proteomes" id="UP000266178">
    <property type="component" value="Unassembled WGS sequence"/>
</dbReference>
<dbReference type="Pfam" id="PF17851">
    <property type="entry name" value="GH43_C2"/>
    <property type="match status" value="1"/>
</dbReference>
<keyword evidence="2" id="KW-0378">Hydrolase</keyword>
<keyword evidence="3" id="KW-1185">Reference proteome</keyword>
<protein>
    <submittedName>
        <fullName evidence="2">Beta-xylosidase</fullName>
        <ecNumber evidence="2">3.2.1.37</ecNumber>
    </submittedName>
</protein>
<dbReference type="EMBL" id="QWLB01000085">
    <property type="protein sequence ID" value="RIH90422.1"/>
    <property type="molecule type" value="Genomic_DNA"/>
</dbReference>
<comment type="caution">
    <text evidence="2">The sequence shown here is derived from an EMBL/GenBank/DDBJ whole genome shotgun (WGS) entry which is preliminary data.</text>
</comment>
<dbReference type="Gene3D" id="2.60.120.200">
    <property type="match status" value="1"/>
</dbReference>
<evidence type="ECO:0000313" key="2">
    <source>
        <dbReference type="EMBL" id="RIH90422.1"/>
    </source>
</evidence>
<evidence type="ECO:0000259" key="1">
    <source>
        <dbReference type="Pfam" id="PF17851"/>
    </source>
</evidence>
<evidence type="ECO:0000313" key="3">
    <source>
        <dbReference type="Proteomes" id="UP000266178"/>
    </source>
</evidence>
<dbReference type="InterPro" id="IPR041542">
    <property type="entry name" value="GH43_C2"/>
</dbReference>
<dbReference type="InterPro" id="IPR051795">
    <property type="entry name" value="Glycosyl_Hydrlase_43"/>
</dbReference>
<accession>A0A399F6C0</accession>
<dbReference type="InterPro" id="IPR013320">
    <property type="entry name" value="ConA-like_dom_sf"/>
</dbReference>
<sequence length="153" mass="17574">MARRLQDFYAEAETALEFEPQNFQQMAGLVCFYDTGNWVYLRVSRDEQLGKTLNILTCDNGHYDEPLAQEIPIEGLGRVYLRVRFARETFSFAYSANGQDWQPIPLQFPAYKLSDDYCRGLGFTGTFIGLCAQDLSGSRLPADFDFFSYRAKE</sequence>
<reference evidence="2 3" key="1">
    <citation type="submission" date="2018-08" db="EMBL/GenBank/DDBJ databases">
        <title>Meiothermus granaticius genome AF-68 sequencing project.</title>
        <authorList>
            <person name="Da Costa M.S."/>
            <person name="Albuquerque L."/>
            <person name="Raposo P."/>
            <person name="Froufe H.J.C."/>
            <person name="Barroso C.S."/>
            <person name="Egas C."/>
        </authorList>
    </citation>
    <scope>NUCLEOTIDE SEQUENCE [LARGE SCALE GENOMIC DNA]</scope>
    <source>
        <strain evidence="2 3">AF-68</strain>
    </source>
</reference>
<dbReference type="PANTHER" id="PTHR42812">
    <property type="entry name" value="BETA-XYLOSIDASE"/>
    <property type="match status" value="1"/>
</dbReference>
<dbReference type="SUPFAM" id="SSF49899">
    <property type="entry name" value="Concanavalin A-like lectins/glucanases"/>
    <property type="match status" value="1"/>
</dbReference>
<name>A0A399F6C0_9DEIN</name>
<feature type="domain" description="Beta-xylosidase C-terminal Concanavalin A-like" evidence="1">
    <location>
        <begin position="1"/>
        <end position="150"/>
    </location>
</feature>
<dbReference type="AlphaFoldDB" id="A0A399F6C0"/>
<organism evidence="2 3">
    <name type="scientific">Meiothermus granaticius NBRC 107808</name>
    <dbReference type="NCBI Taxonomy" id="1227551"/>
    <lineage>
        <taxon>Bacteria</taxon>
        <taxon>Thermotogati</taxon>
        <taxon>Deinococcota</taxon>
        <taxon>Deinococci</taxon>
        <taxon>Thermales</taxon>
        <taxon>Thermaceae</taxon>
        <taxon>Meiothermus</taxon>
    </lineage>
</organism>
<dbReference type="EC" id="3.2.1.37" evidence="2"/>
<proteinExistence type="predicted"/>
<dbReference type="PANTHER" id="PTHR42812:SF12">
    <property type="entry name" value="BETA-XYLOSIDASE-RELATED"/>
    <property type="match status" value="1"/>
</dbReference>
<gene>
    <name evidence="2" type="primary">xynB</name>
    <name evidence="2" type="ORF">Mgrana_03253</name>
</gene>